<evidence type="ECO:0000256" key="7">
    <source>
        <dbReference type="ARBA" id="ARBA00023136"/>
    </source>
</evidence>
<dbReference type="InterPro" id="IPR035906">
    <property type="entry name" value="MetI-like_sf"/>
</dbReference>
<dbReference type="EMBL" id="RCNT01000001">
    <property type="protein sequence ID" value="RMA43664.1"/>
    <property type="molecule type" value="Genomic_DNA"/>
</dbReference>
<dbReference type="CDD" id="cd06261">
    <property type="entry name" value="TM_PBP2"/>
    <property type="match status" value="1"/>
</dbReference>
<evidence type="ECO:0000313" key="10">
    <source>
        <dbReference type="EMBL" id="RMA43664.1"/>
    </source>
</evidence>
<dbReference type="PROSITE" id="PS50928">
    <property type="entry name" value="ABC_TM1"/>
    <property type="match status" value="1"/>
</dbReference>
<evidence type="ECO:0000256" key="5">
    <source>
        <dbReference type="ARBA" id="ARBA00022692"/>
    </source>
</evidence>
<evidence type="ECO:0000256" key="3">
    <source>
        <dbReference type="ARBA" id="ARBA00022448"/>
    </source>
</evidence>
<keyword evidence="6 8" id="KW-1133">Transmembrane helix</keyword>
<dbReference type="Proteomes" id="UP000281343">
    <property type="component" value="Unassembled WGS sequence"/>
</dbReference>
<dbReference type="AlphaFoldDB" id="A0A3L9Y4C2"/>
<feature type="domain" description="ABC transmembrane type-1" evidence="9">
    <location>
        <begin position="93"/>
        <end position="305"/>
    </location>
</feature>
<reference evidence="10 11" key="1">
    <citation type="submission" date="2018-10" db="EMBL/GenBank/DDBJ databases">
        <authorList>
            <person name="Jung H.S."/>
            <person name="Jeon C.O."/>
        </authorList>
    </citation>
    <scope>NUCLEOTIDE SEQUENCE [LARGE SCALE GENOMIC DNA]</scope>
    <source>
        <strain evidence="10 11">MA-7-27</strain>
    </source>
</reference>
<protein>
    <submittedName>
        <fullName evidence="10">Sugar ABC transporter permease</fullName>
    </submittedName>
</protein>
<dbReference type="InterPro" id="IPR000515">
    <property type="entry name" value="MetI-like"/>
</dbReference>
<keyword evidence="7 8" id="KW-0472">Membrane</keyword>
<organism evidence="10 11">
    <name type="scientific">Rhodophyticola porphyridii</name>
    <dbReference type="NCBI Taxonomy" id="1852017"/>
    <lineage>
        <taxon>Bacteria</taxon>
        <taxon>Pseudomonadati</taxon>
        <taxon>Pseudomonadota</taxon>
        <taxon>Alphaproteobacteria</taxon>
        <taxon>Rhodobacterales</taxon>
        <taxon>Roseobacteraceae</taxon>
        <taxon>Rhodophyticola</taxon>
    </lineage>
</organism>
<evidence type="ECO:0000259" key="9">
    <source>
        <dbReference type="PROSITE" id="PS50928"/>
    </source>
</evidence>
<feature type="transmembrane region" description="Helical" evidence="8">
    <location>
        <begin position="97"/>
        <end position="118"/>
    </location>
</feature>
<keyword evidence="3 8" id="KW-0813">Transport</keyword>
<evidence type="ECO:0000256" key="4">
    <source>
        <dbReference type="ARBA" id="ARBA00022475"/>
    </source>
</evidence>
<feature type="transmembrane region" description="Helical" evidence="8">
    <location>
        <begin position="228"/>
        <end position="252"/>
    </location>
</feature>
<evidence type="ECO:0000313" key="11">
    <source>
        <dbReference type="Proteomes" id="UP000281343"/>
    </source>
</evidence>
<evidence type="ECO:0000256" key="1">
    <source>
        <dbReference type="ARBA" id="ARBA00004651"/>
    </source>
</evidence>
<gene>
    <name evidence="10" type="ORF">D9R08_01670</name>
</gene>
<accession>A0A3L9Y4C2</accession>
<comment type="similarity">
    <text evidence="2 8">Belongs to the binding-protein-dependent transport system permease family.</text>
</comment>
<sequence length="317" mass="35793">MTSPHNMPDADLQQLDFSRYAEQERRERRRSMWTALGFMSPAIILVSFFLLYPVAYNVYISFTRWRRFTGFDEWGGLSQYQRLLGNPNFSEAMANTIIWVGVSLVLPVAIGLFIAVMLRGQKMEETAKSIFFLPRVLAPTAAGVMWFYVYAPDGVLNSILSFFTAEPVTIGWLYNESTVTPSIIVAYLWQTVGLAMVLLLLGLAAVPKDPLEAASVEGATRWQIFRHVTLPLLLPTILVVVILSVLAGFTVFDHIWVMARDFPGKRTLSLTVYMYVEAFDRSSWAYASAIAVVLGVIVLSVTWLQVILQDRIDRMTK</sequence>
<dbReference type="SUPFAM" id="SSF160964">
    <property type="entry name" value="MalF N-terminal region-like"/>
    <property type="match status" value="1"/>
</dbReference>
<dbReference type="PANTHER" id="PTHR43227">
    <property type="entry name" value="BLL4140 PROTEIN"/>
    <property type="match status" value="1"/>
</dbReference>
<feature type="transmembrane region" description="Helical" evidence="8">
    <location>
        <begin position="33"/>
        <end position="55"/>
    </location>
</feature>
<evidence type="ECO:0000256" key="8">
    <source>
        <dbReference type="RuleBase" id="RU363032"/>
    </source>
</evidence>
<dbReference type="GO" id="GO:0005886">
    <property type="term" value="C:plasma membrane"/>
    <property type="evidence" value="ECO:0007669"/>
    <property type="project" value="UniProtKB-SubCell"/>
</dbReference>
<feature type="transmembrane region" description="Helical" evidence="8">
    <location>
        <begin position="184"/>
        <end position="207"/>
    </location>
</feature>
<comment type="subcellular location">
    <subcellularLocation>
        <location evidence="1 8">Cell membrane</location>
        <topology evidence="1 8">Multi-pass membrane protein</topology>
    </subcellularLocation>
</comment>
<keyword evidence="4" id="KW-1003">Cell membrane</keyword>
<dbReference type="InterPro" id="IPR050809">
    <property type="entry name" value="UgpAE/MalFG_permease"/>
</dbReference>
<feature type="transmembrane region" description="Helical" evidence="8">
    <location>
        <begin position="284"/>
        <end position="308"/>
    </location>
</feature>
<keyword evidence="11" id="KW-1185">Reference proteome</keyword>
<dbReference type="Pfam" id="PF00528">
    <property type="entry name" value="BPD_transp_1"/>
    <property type="match status" value="1"/>
</dbReference>
<name>A0A3L9Y4C2_9RHOB</name>
<feature type="transmembrane region" description="Helical" evidence="8">
    <location>
        <begin position="130"/>
        <end position="151"/>
    </location>
</feature>
<evidence type="ECO:0000256" key="6">
    <source>
        <dbReference type="ARBA" id="ARBA00022989"/>
    </source>
</evidence>
<proteinExistence type="inferred from homology"/>
<dbReference type="GO" id="GO:0055085">
    <property type="term" value="P:transmembrane transport"/>
    <property type="evidence" value="ECO:0007669"/>
    <property type="project" value="InterPro"/>
</dbReference>
<comment type="caution">
    <text evidence="10">The sequence shown here is derived from an EMBL/GenBank/DDBJ whole genome shotgun (WGS) entry which is preliminary data.</text>
</comment>
<keyword evidence="5 8" id="KW-0812">Transmembrane</keyword>
<dbReference type="Gene3D" id="1.10.3720.10">
    <property type="entry name" value="MetI-like"/>
    <property type="match status" value="1"/>
</dbReference>
<dbReference type="PANTHER" id="PTHR43227:SF8">
    <property type="entry name" value="DIACETYLCHITOBIOSE UPTAKE SYSTEM PERMEASE PROTEIN DASB"/>
    <property type="match status" value="1"/>
</dbReference>
<dbReference type="SUPFAM" id="SSF161098">
    <property type="entry name" value="MetI-like"/>
    <property type="match status" value="1"/>
</dbReference>
<evidence type="ECO:0000256" key="2">
    <source>
        <dbReference type="ARBA" id="ARBA00009306"/>
    </source>
</evidence>